<feature type="binding site" evidence="8">
    <location>
        <position position="108"/>
    </location>
    <ligand>
        <name>Cu cation</name>
        <dbReference type="ChEBI" id="CHEBI:23378"/>
    </ligand>
</feature>
<dbReference type="NCBIfam" id="TIGR02375">
    <property type="entry name" value="pseudoazurin"/>
    <property type="match status" value="1"/>
</dbReference>
<feature type="binding site" evidence="8">
    <location>
        <position position="62"/>
    </location>
    <ligand>
        <name>Cu cation</name>
        <dbReference type="ChEBI" id="CHEBI:23378"/>
    </ligand>
</feature>
<evidence type="ECO:0000259" key="10">
    <source>
        <dbReference type="Pfam" id="PF00127"/>
    </source>
</evidence>
<comment type="caution">
    <text evidence="11">The sequence shown here is derived from an EMBL/GenBank/DDBJ whole genome shotgun (WGS) entry which is preliminary data.</text>
</comment>
<dbReference type="CDD" id="cd04218">
    <property type="entry name" value="Pseudoazurin"/>
    <property type="match status" value="1"/>
</dbReference>
<evidence type="ECO:0000313" key="12">
    <source>
        <dbReference type="Proteomes" id="UP000319255"/>
    </source>
</evidence>
<dbReference type="PRINTS" id="PR00156">
    <property type="entry name" value="COPPERBLUE"/>
</dbReference>
<keyword evidence="9" id="KW-0732">Signal</keyword>
<keyword evidence="4" id="KW-0574">Periplasm</keyword>
<feature type="signal peptide" evidence="9">
    <location>
        <begin position="1"/>
        <end position="22"/>
    </location>
</feature>
<dbReference type="SUPFAM" id="SSF49503">
    <property type="entry name" value="Cupredoxins"/>
    <property type="match status" value="1"/>
</dbReference>
<dbReference type="Proteomes" id="UP000319255">
    <property type="component" value="Unassembled WGS sequence"/>
</dbReference>
<feature type="chain" id="PRO_5021444433" description="Pseudoazurin" evidence="9">
    <location>
        <begin position="23"/>
        <end position="145"/>
    </location>
</feature>
<feature type="domain" description="Blue (type 1) copper" evidence="10">
    <location>
        <begin position="28"/>
        <end position="114"/>
    </location>
</feature>
<dbReference type="GO" id="GO:0005507">
    <property type="term" value="F:copper ion binding"/>
    <property type="evidence" value="ECO:0007669"/>
    <property type="project" value="UniProtKB-UniRule"/>
</dbReference>
<proteinExistence type="predicted"/>
<dbReference type="OrthoDB" id="7510199at2"/>
<evidence type="ECO:0000256" key="2">
    <source>
        <dbReference type="ARBA" id="ARBA00022448"/>
    </source>
</evidence>
<dbReference type="EMBL" id="VFRP01000036">
    <property type="protein sequence ID" value="TPE46988.1"/>
    <property type="molecule type" value="Genomic_DNA"/>
</dbReference>
<evidence type="ECO:0000256" key="5">
    <source>
        <dbReference type="ARBA" id="ARBA00022982"/>
    </source>
</evidence>
<comment type="cofactor">
    <cofactor evidence="8">
        <name>Cu cation</name>
        <dbReference type="ChEBI" id="CHEBI:23378"/>
    </cofactor>
    <text evidence="8">Binds 1 copper ion per subunit.</text>
</comment>
<dbReference type="GO" id="GO:0042597">
    <property type="term" value="C:periplasmic space"/>
    <property type="evidence" value="ECO:0007669"/>
    <property type="project" value="UniProtKB-SubCell"/>
</dbReference>
<evidence type="ECO:0000256" key="3">
    <source>
        <dbReference type="ARBA" id="ARBA00022723"/>
    </source>
</evidence>
<dbReference type="RefSeq" id="WP_140456056.1">
    <property type="nucleotide sequence ID" value="NZ_VFRP01000036.1"/>
</dbReference>
<evidence type="ECO:0000256" key="7">
    <source>
        <dbReference type="NCBIfam" id="TIGR02375"/>
    </source>
</evidence>
<evidence type="ECO:0000256" key="9">
    <source>
        <dbReference type="SAM" id="SignalP"/>
    </source>
</evidence>
<keyword evidence="2" id="KW-0813">Transport</keyword>
<evidence type="ECO:0000256" key="4">
    <source>
        <dbReference type="ARBA" id="ARBA00022764"/>
    </source>
</evidence>
<protein>
    <recommendedName>
        <fullName evidence="7">Pseudoazurin</fullName>
    </recommendedName>
</protein>
<keyword evidence="12" id="KW-1185">Reference proteome</keyword>
<keyword evidence="6 8" id="KW-0186">Copper</keyword>
<name>A0A501WC65_9RHOB</name>
<dbReference type="InterPro" id="IPR000923">
    <property type="entry name" value="BlueCu_1"/>
</dbReference>
<dbReference type="InterPro" id="IPR001235">
    <property type="entry name" value="Copper_blue_Plastocyanin"/>
</dbReference>
<keyword evidence="3 8" id="KW-0479">Metal-binding</keyword>
<dbReference type="GO" id="GO:0009055">
    <property type="term" value="F:electron transfer activity"/>
    <property type="evidence" value="ECO:0007669"/>
    <property type="project" value="InterPro"/>
</dbReference>
<dbReference type="InterPro" id="IPR002386">
    <property type="entry name" value="Amicyanin/Pseudoazurin"/>
</dbReference>
<dbReference type="InterPro" id="IPR008972">
    <property type="entry name" value="Cupredoxin"/>
</dbReference>
<organism evidence="11 12">
    <name type="scientific">Amaricoccus solimangrovi</name>
    <dbReference type="NCBI Taxonomy" id="2589815"/>
    <lineage>
        <taxon>Bacteria</taxon>
        <taxon>Pseudomonadati</taxon>
        <taxon>Pseudomonadota</taxon>
        <taxon>Alphaproteobacteria</taxon>
        <taxon>Rhodobacterales</taxon>
        <taxon>Paracoccaceae</taxon>
        <taxon>Amaricoccus</taxon>
    </lineage>
</organism>
<dbReference type="PRINTS" id="PR00155">
    <property type="entry name" value="AMICYANIN"/>
</dbReference>
<evidence type="ECO:0000256" key="8">
    <source>
        <dbReference type="PIRSR" id="PIRSR602386-1"/>
    </source>
</evidence>
<dbReference type="Pfam" id="PF00127">
    <property type="entry name" value="Copper-bind"/>
    <property type="match status" value="1"/>
</dbReference>
<gene>
    <name evidence="11" type="ORF">FJM51_20835</name>
</gene>
<comment type="subcellular location">
    <subcellularLocation>
        <location evidence="1">Periplasm</location>
    </subcellularLocation>
</comment>
<dbReference type="Gene3D" id="2.60.40.420">
    <property type="entry name" value="Cupredoxins - blue copper proteins"/>
    <property type="match status" value="1"/>
</dbReference>
<reference evidence="11 12" key="1">
    <citation type="submission" date="2019-06" db="EMBL/GenBank/DDBJ databases">
        <title>A novel bacterium of genus Amaricoccus, isolated from marine sediment.</title>
        <authorList>
            <person name="Huang H."/>
            <person name="Mo K."/>
            <person name="Hu Y."/>
        </authorList>
    </citation>
    <scope>NUCLEOTIDE SEQUENCE [LARGE SCALE GENOMIC DNA]</scope>
    <source>
        <strain evidence="11 12">HB172011</strain>
    </source>
</reference>
<evidence type="ECO:0000256" key="1">
    <source>
        <dbReference type="ARBA" id="ARBA00004418"/>
    </source>
</evidence>
<feature type="binding site" evidence="8">
    <location>
        <position position="103"/>
    </location>
    <ligand>
        <name>Cu cation</name>
        <dbReference type="ChEBI" id="CHEBI:23378"/>
    </ligand>
</feature>
<dbReference type="InterPro" id="IPR012745">
    <property type="entry name" value="Pseudoazurin"/>
</dbReference>
<feature type="binding site" evidence="8">
    <location>
        <position position="100"/>
    </location>
    <ligand>
        <name>Cu cation</name>
        <dbReference type="ChEBI" id="CHEBI:23378"/>
    </ligand>
</feature>
<evidence type="ECO:0000256" key="6">
    <source>
        <dbReference type="ARBA" id="ARBA00023008"/>
    </source>
</evidence>
<keyword evidence="5" id="KW-0249">Electron transport</keyword>
<accession>A0A501WC65</accession>
<dbReference type="AlphaFoldDB" id="A0A501WC65"/>
<sequence length="145" mass="15173">MKYALAALLIAPPLITPGPAAAETFEVRMLNRGEAGPMVYEPDFLRIAPGDSVKFIAATTGHNAASIEGMAPEGAEPFKGQINQEIEIAPAVPGLYGVKCSPHYAMGMVMLIAVGDADPAGLVVPETVPARAKQRFGEILARSSK</sequence>
<evidence type="ECO:0000313" key="11">
    <source>
        <dbReference type="EMBL" id="TPE46988.1"/>
    </source>
</evidence>